<dbReference type="EMBL" id="BAAAGG010000005">
    <property type="protein sequence ID" value="GAA0757834.1"/>
    <property type="molecule type" value="Genomic_DNA"/>
</dbReference>
<proteinExistence type="predicted"/>
<reference evidence="3" key="1">
    <citation type="journal article" date="2019" name="Int. J. Syst. Evol. Microbiol.">
        <title>The Global Catalogue of Microorganisms (GCM) 10K type strain sequencing project: providing services to taxonomists for standard genome sequencing and annotation.</title>
        <authorList>
            <consortium name="The Broad Institute Genomics Platform"/>
            <consortium name="The Broad Institute Genome Sequencing Center for Infectious Disease"/>
            <person name="Wu L."/>
            <person name="Ma J."/>
        </authorList>
    </citation>
    <scope>NUCLEOTIDE SEQUENCE [LARGE SCALE GENOMIC DNA]</scope>
    <source>
        <strain evidence="3">JCM 16231</strain>
    </source>
</reference>
<keyword evidence="3" id="KW-1185">Reference proteome</keyword>
<gene>
    <name evidence="2" type="ORF">GCM10009433_14440</name>
</gene>
<comment type="caution">
    <text evidence="2">The sequence shown here is derived from an EMBL/GenBank/DDBJ whole genome shotgun (WGS) entry which is preliminary data.</text>
</comment>
<dbReference type="InterPro" id="IPR025665">
    <property type="entry name" value="Beta-barrel_OMP_2"/>
</dbReference>
<dbReference type="Pfam" id="PF13568">
    <property type="entry name" value="OMP_b-brl_2"/>
    <property type="match status" value="1"/>
</dbReference>
<organism evidence="2 3">
    <name type="scientific">Psychroflexus lacisalsi</name>
    <dbReference type="NCBI Taxonomy" id="503928"/>
    <lineage>
        <taxon>Bacteria</taxon>
        <taxon>Pseudomonadati</taxon>
        <taxon>Bacteroidota</taxon>
        <taxon>Flavobacteriia</taxon>
        <taxon>Flavobacteriales</taxon>
        <taxon>Flavobacteriaceae</taxon>
        <taxon>Psychroflexus</taxon>
    </lineage>
</organism>
<evidence type="ECO:0000259" key="1">
    <source>
        <dbReference type="Pfam" id="PF13568"/>
    </source>
</evidence>
<name>A0ABP3VFU5_9FLAO</name>
<accession>A0ABP3VFU5</accession>
<evidence type="ECO:0000313" key="3">
    <source>
        <dbReference type="Proteomes" id="UP001500185"/>
    </source>
</evidence>
<evidence type="ECO:0000313" key="2">
    <source>
        <dbReference type="EMBL" id="GAA0757834.1"/>
    </source>
</evidence>
<feature type="domain" description="Outer membrane protein beta-barrel" evidence="1">
    <location>
        <begin position="14"/>
        <end position="143"/>
    </location>
</feature>
<protein>
    <recommendedName>
        <fullName evidence="1">Outer membrane protein beta-barrel domain-containing protein</fullName>
    </recommendedName>
</protein>
<dbReference type="Proteomes" id="UP001500185">
    <property type="component" value="Unassembled WGS sequence"/>
</dbReference>
<sequence length="172" mass="19956">MASFSTEEGSENVQTDFNTEVNFRIGIEFEYVLPLNNKKWSLVLEPTYQSYSSRKDRPFGDLAPSFREVDYQSIEIPLSLRHYLFLSSESQLFLNGGLAYDLNIEGNKITSDLGASIDLKGSLNPVIGFGFRYDQKFSVEFRYQTYRDLLNEDFFRESNYSSFAFILGYRML</sequence>